<organism evidence="4 5">
    <name type="scientific">Legionella geestiana</name>
    <dbReference type="NCBI Taxonomy" id="45065"/>
    <lineage>
        <taxon>Bacteria</taxon>
        <taxon>Pseudomonadati</taxon>
        <taxon>Pseudomonadota</taxon>
        <taxon>Gammaproteobacteria</taxon>
        <taxon>Legionellales</taxon>
        <taxon>Legionellaceae</taxon>
        <taxon>Legionella</taxon>
    </lineage>
</organism>
<sequence>MHDTPRLPELAAFQQPLWTPFEKAIAEKRPAQALLLAGPLHTNPAAFATRLIAAFLCNRENAPCNTCVSCQQMAVDEHPGVVYVQPEAGTSGIKVDRIRALQEEIVNTPHAGMHRFVRIMPADAMNTAASNALLKILEEPPSHTVFVLVATQISTLAPTILSRCEKWSMPLPEFAGEAPNPFCFLEPQFYPKESLERTLLEGLPTHLEALTAVFSGVKNPVALAQAWSKTPLDGWLWLLQGLMLMLLRHHVSGEPLEPSFKALAMTLTPHRLLQLLDGINRIKKSMRRGVIPNTAVALESIFCMGMTP</sequence>
<dbReference type="PATRIC" id="fig|45065.4.peg.1944"/>
<keyword evidence="2" id="KW-0548">Nucleotidyltransferase</keyword>
<accession>A0A0W0TPH1</accession>
<proteinExistence type="predicted"/>
<keyword evidence="2" id="KW-0808">Transferase</keyword>
<name>A0A0W0TPH1_9GAMM</name>
<keyword evidence="5" id="KW-1185">Reference proteome</keyword>
<evidence type="ECO:0000256" key="2">
    <source>
        <dbReference type="ARBA" id="ARBA00022932"/>
    </source>
</evidence>
<evidence type="ECO:0000313" key="5">
    <source>
        <dbReference type="Proteomes" id="UP000054785"/>
    </source>
</evidence>
<keyword evidence="2" id="KW-0239">DNA-directed DNA polymerase</keyword>
<evidence type="ECO:0000256" key="3">
    <source>
        <dbReference type="ARBA" id="ARBA00049244"/>
    </source>
</evidence>
<dbReference type="Pfam" id="PF13177">
    <property type="entry name" value="DNA_pol3_delta2"/>
    <property type="match status" value="1"/>
</dbReference>
<dbReference type="PANTHER" id="PTHR11669">
    <property type="entry name" value="REPLICATION FACTOR C / DNA POLYMERASE III GAMMA-TAU SUBUNIT"/>
    <property type="match status" value="1"/>
</dbReference>
<dbReference type="Gene3D" id="3.40.50.300">
    <property type="entry name" value="P-loop containing nucleotide triphosphate hydrolases"/>
    <property type="match status" value="1"/>
</dbReference>
<dbReference type="EMBL" id="LNYC01000070">
    <property type="protein sequence ID" value="KTC97469.1"/>
    <property type="molecule type" value="Genomic_DNA"/>
</dbReference>
<comment type="caution">
    <text evidence="4">The sequence shown here is derived from an EMBL/GenBank/DDBJ whole genome shotgun (WGS) entry which is preliminary data.</text>
</comment>
<evidence type="ECO:0000256" key="1">
    <source>
        <dbReference type="ARBA" id="ARBA00012417"/>
    </source>
</evidence>
<gene>
    <name evidence="4" type="primary">holB</name>
    <name evidence="4" type="ORF">Lgee_1790</name>
</gene>
<protein>
    <recommendedName>
        <fullName evidence="1">DNA-directed DNA polymerase</fullName>
        <ecNumber evidence="1">2.7.7.7</ecNumber>
    </recommendedName>
</protein>
<dbReference type="InterPro" id="IPR027417">
    <property type="entry name" value="P-loop_NTPase"/>
</dbReference>
<dbReference type="AlphaFoldDB" id="A0A0W0TPH1"/>
<evidence type="ECO:0000313" key="4">
    <source>
        <dbReference type="EMBL" id="KTC97469.1"/>
    </source>
</evidence>
<dbReference type="InterPro" id="IPR050238">
    <property type="entry name" value="DNA_Rep/Repair_Clamp_Loader"/>
</dbReference>
<dbReference type="GO" id="GO:0003887">
    <property type="term" value="F:DNA-directed DNA polymerase activity"/>
    <property type="evidence" value="ECO:0007669"/>
    <property type="project" value="UniProtKB-KW"/>
</dbReference>
<dbReference type="Proteomes" id="UP000054785">
    <property type="component" value="Unassembled WGS sequence"/>
</dbReference>
<dbReference type="SUPFAM" id="SSF52540">
    <property type="entry name" value="P-loop containing nucleoside triphosphate hydrolases"/>
    <property type="match status" value="1"/>
</dbReference>
<reference evidence="4 5" key="1">
    <citation type="submission" date="2015-11" db="EMBL/GenBank/DDBJ databases">
        <title>Genomic analysis of 38 Legionella species identifies large and diverse effector repertoires.</title>
        <authorList>
            <person name="Burstein D."/>
            <person name="Amaro F."/>
            <person name="Zusman T."/>
            <person name="Lifshitz Z."/>
            <person name="Cohen O."/>
            <person name="Gilbert J.A."/>
            <person name="Pupko T."/>
            <person name="Shuman H.A."/>
            <person name="Segal G."/>
        </authorList>
    </citation>
    <scope>NUCLEOTIDE SEQUENCE [LARGE SCALE GENOMIC DNA]</scope>
    <source>
        <strain evidence="4 5">ATCC 49504</strain>
    </source>
</reference>
<dbReference type="GO" id="GO:0006261">
    <property type="term" value="P:DNA-templated DNA replication"/>
    <property type="evidence" value="ECO:0007669"/>
    <property type="project" value="TreeGrafter"/>
</dbReference>
<dbReference type="EC" id="2.7.7.7" evidence="1"/>
<dbReference type="STRING" id="45065.Lgee_1790"/>
<dbReference type="PANTHER" id="PTHR11669:SF8">
    <property type="entry name" value="DNA POLYMERASE III SUBUNIT DELTA"/>
    <property type="match status" value="1"/>
</dbReference>
<comment type="catalytic activity">
    <reaction evidence="3">
        <text>DNA(n) + a 2'-deoxyribonucleoside 5'-triphosphate = DNA(n+1) + diphosphate</text>
        <dbReference type="Rhea" id="RHEA:22508"/>
        <dbReference type="Rhea" id="RHEA-COMP:17339"/>
        <dbReference type="Rhea" id="RHEA-COMP:17340"/>
        <dbReference type="ChEBI" id="CHEBI:33019"/>
        <dbReference type="ChEBI" id="CHEBI:61560"/>
        <dbReference type="ChEBI" id="CHEBI:173112"/>
        <dbReference type="EC" id="2.7.7.7"/>
    </reaction>
</comment>